<feature type="transmembrane region" description="Helical" evidence="1">
    <location>
        <begin position="854"/>
        <end position="870"/>
    </location>
</feature>
<accession>A0A2U2H937</accession>
<feature type="transmembrane region" description="Helical" evidence="1">
    <location>
        <begin position="180"/>
        <end position="204"/>
    </location>
</feature>
<feature type="transmembrane region" description="Helical" evidence="1">
    <location>
        <begin position="667"/>
        <end position="688"/>
    </location>
</feature>
<feature type="transmembrane region" description="Helical" evidence="1">
    <location>
        <begin position="362"/>
        <end position="383"/>
    </location>
</feature>
<feature type="transmembrane region" description="Helical" evidence="1">
    <location>
        <begin position="389"/>
        <end position="406"/>
    </location>
</feature>
<keyword evidence="1" id="KW-0472">Membrane</keyword>
<keyword evidence="1" id="KW-1133">Transmembrane helix</keyword>
<feature type="transmembrane region" description="Helical" evidence="1">
    <location>
        <begin position="601"/>
        <end position="629"/>
    </location>
</feature>
<feature type="transmembrane region" description="Helical" evidence="1">
    <location>
        <begin position="334"/>
        <end position="355"/>
    </location>
</feature>
<feature type="transmembrane region" description="Helical" evidence="1">
    <location>
        <begin position="413"/>
        <end position="433"/>
    </location>
</feature>
<sequence>MADLASATPPESAPEAARAGGAAAEAALAAAEALPAAPASALPASADAMPAIPAAIESAPPRRRPAAPSKALPAPQPAWLTAIMTWMFSGNLVAKIGLLILFIGVSFLLKYAAQRVTVPIELRLTGIVLADIALLLWGWRIRLSRRAIGLPVQGAALGILMLVTFGAFRLYGLIPAGSTFGLLFVLTAFTCVLAVLQNALWLAVFGIAGGFVSPILTTTGGGSHIALLSYYALLNTGILAIALRRTWNSLNLLGFAFTFVIGTAWGVLRYSPDAHYLSTQLFLILFILFYVAIAVIYAVRQSIDLKHYVNATIVFGTPLLAFALQLGLMRGKEFGNAFSALGFGVFYTALALAMWRRRGPQLGMLVESFLALGVVFGTLALPFALDGRWTSAAWALEGAGVVWIGLRQRQKLTWMFGLLVQSGAWISFIGAISGLDGQAARDSSLWLGFILLAVTAFLMATRFRSHSDDGGAAKYAGLAALFLGFAAFWLMGGAWTEIFLRLSGVTQASLLVASGLGTAALLAFIAARMRWHLAGSFALVAQAVAGATLLVLAAAQWNWTEAAPNMFDKPLLGALMIAIGALVSSWRLGRTPDTATSHSATALALLVWGAFWWFGPVLNAVSGALALAAHEVSTIGALPEWVPMYQLCVAASALGFVALARRLGWPALHWLGMSAPVALVWATVGGLWHLYAREEMPIGIAWIAFAALWLANEYLMRFFPRNGLNIAEKWLKLLHFTRTTAPWLMLWKVGEIAITRSIHGNDADRAMLSEAGWNVAASWANFVPAWAMMLIVIWVARQSRNEQWPTVPLSRWYRRAMIPAAAMWSLALAALFNISQDGTMQPLPYLPLLNPLDLSTGFALLLGAVCHRTLRVDTDGITSGAAAFTQAMPFVGGVLAYVWFNLVLLRSAAHYLPLPYRYDDLFGSQFVQAMLSLVWSVTALVLMRRAATKMLRRDWFIGASLLGLVVGKLFLVDLSNVGSVARIVSFVGVGLLMVLIGYLAPYPTQGEQNASKEYA</sequence>
<feature type="transmembrane region" description="Helical" evidence="1">
    <location>
        <begin position="445"/>
        <end position="463"/>
    </location>
</feature>
<gene>
    <name evidence="2" type="ORF">C7C56_027200</name>
</gene>
<feature type="transmembrane region" description="Helical" evidence="1">
    <location>
        <begin position="508"/>
        <end position="527"/>
    </location>
</feature>
<dbReference type="PANTHER" id="PTHR38434:SF1">
    <property type="entry name" value="BLL2549 PROTEIN"/>
    <property type="match status" value="1"/>
</dbReference>
<comment type="caution">
    <text evidence="2">The sequence shown here is derived from an EMBL/GenBank/DDBJ whole genome shotgun (WGS) entry which is preliminary data.</text>
</comment>
<feature type="transmembrane region" description="Helical" evidence="1">
    <location>
        <begin position="882"/>
        <end position="902"/>
    </location>
</feature>
<dbReference type="PANTHER" id="PTHR38434">
    <property type="entry name" value="BLL2549 PROTEIN"/>
    <property type="match status" value="1"/>
</dbReference>
<dbReference type="InterPro" id="IPR014600">
    <property type="entry name" value="UCP035905_mem"/>
</dbReference>
<feature type="transmembrane region" description="Helical" evidence="1">
    <location>
        <begin position="816"/>
        <end position="834"/>
    </location>
</feature>
<feature type="transmembrane region" description="Helical" evidence="1">
    <location>
        <begin position="779"/>
        <end position="796"/>
    </location>
</feature>
<dbReference type="EMBL" id="PXWF02000342">
    <property type="protein sequence ID" value="PWF39135.1"/>
    <property type="molecule type" value="Genomic_DNA"/>
</dbReference>
<feature type="transmembrane region" description="Helical" evidence="1">
    <location>
        <begin position="475"/>
        <end position="496"/>
    </location>
</feature>
<feature type="transmembrane region" description="Helical" evidence="1">
    <location>
        <begin position="280"/>
        <end position="299"/>
    </location>
</feature>
<feature type="transmembrane region" description="Helical" evidence="1">
    <location>
        <begin position="571"/>
        <end position="589"/>
    </location>
</feature>
<feature type="transmembrane region" description="Helical" evidence="1">
    <location>
        <begin position="147"/>
        <end position="168"/>
    </location>
</feature>
<feature type="transmembrane region" description="Helical" evidence="1">
    <location>
        <begin position="124"/>
        <end position="141"/>
    </location>
</feature>
<protein>
    <submittedName>
        <fullName evidence="2">DUF2339 domain-containing protein</fullName>
    </submittedName>
</protein>
<feature type="transmembrane region" description="Helical" evidence="1">
    <location>
        <begin position="955"/>
        <end position="974"/>
    </location>
</feature>
<dbReference type="InterPro" id="IPR019286">
    <property type="entry name" value="DUF2339_TM"/>
</dbReference>
<feature type="transmembrane region" description="Helical" evidence="1">
    <location>
        <begin position="308"/>
        <end position="328"/>
    </location>
</feature>
<feature type="transmembrane region" description="Helical" evidence="1">
    <location>
        <begin position="740"/>
        <end position="759"/>
    </location>
</feature>
<proteinExistence type="predicted"/>
<keyword evidence="3" id="KW-1185">Reference proteome</keyword>
<feature type="transmembrane region" description="Helical" evidence="1">
    <location>
        <begin position="641"/>
        <end position="660"/>
    </location>
</feature>
<feature type="transmembrane region" description="Helical" evidence="1">
    <location>
        <begin position="922"/>
        <end position="943"/>
    </location>
</feature>
<dbReference type="Proteomes" id="UP000241421">
    <property type="component" value="Unassembled WGS sequence"/>
</dbReference>
<keyword evidence="1" id="KW-0812">Transmembrane</keyword>
<dbReference type="Pfam" id="PF10101">
    <property type="entry name" value="DUF2339"/>
    <property type="match status" value="1"/>
</dbReference>
<dbReference type="PIRSF" id="PIRSF035905">
    <property type="entry name" value="UCP035905_mp"/>
    <property type="match status" value="1"/>
</dbReference>
<organism evidence="2 3">
    <name type="scientific">Massilia glaciei</name>
    <dbReference type="NCBI Taxonomy" id="1524097"/>
    <lineage>
        <taxon>Bacteria</taxon>
        <taxon>Pseudomonadati</taxon>
        <taxon>Pseudomonadota</taxon>
        <taxon>Betaproteobacteria</taxon>
        <taxon>Burkholderiales</taxon>
        <taxon>Oxalobacteraceae</taxon>
        <taxon>Telluria group</taxon>
        <taxon>Massilia</taxon>
    </lineage>
</organism>
<dbReference type="AlphaFoldDB" id="A0A2U2H937"/>
<evidence type="ECO:0000313" key="2">
    <source>
        <dbReference type="EMBL" id="PWF39135.1"/>
    </source>
</evidence>
<feature type="transmembrane region" description="Helical" evidence="1">
    <location>
        <begin position="980"/>
        <end position="1000"/>
    </location>
</feature>
<feature type="transmembrane region" description="Helical" evidence="1">
    <location>
        <begin position="539"/>
        <end position="559"/>
    </location>
</feature>
<reference evidence="2 3" key="1">
    <citation type="submission" date="2018-04" db="EMBL/GenBank/DDBJ databases">
        <title>Massilia violaceinigra sp. nov., a novel purple-pigmented bacterium isolated from Tianshan glacier, Xinjiang, China.</title>
        <authorList>
            <person name="Wang H."/>
        </authorList>
    </citation>
    <scope>NUCLEOTIDE SEQUENCE [LARGE SCALE GENOMIC DNA]</scope>
    <source>
        <strain evidence="2 3">B448-2</strain>
    </source>
</reference>
<feature type="transmembrane region" description="Helical" evidence="1">
    <location>
        <begin position="700"/>
        <end position="719"/>
    </location>
</feature>
<evidence type="ECO:0000313" key="3">
    <source>
        <dbReference type="Proteomes" id="UP000241421"/>
    </source>
</evidence>
<feature type="transmembrane region" description="Helical" evidence="1">
    <location>
        <begin position="250"/>
        <end position="268"/>
    </location>
</feature>
<dbReference type="OrthoDB" id="207428at2"/>
<feature type="transmembrane region" description="Helical" evidence="1">
    <location>
        <begin position="92"/>
        <end position="112"/>
    </location>
</feature>
<evidence type="ECO:0000256" key="1">
    <source>
        <dbReference type="SAM" id="Phobius"/>
    </source>
</evidence>
<name>A0A2U2H937_9BURK</name>